<dbReference type="OrthoDB" id="9800814at2"/>
<dbReference type="Pfam" id="PF03129">
    <property type="entry name" value="HGTP_anticodon"/>
    <property type="match status" value="1"/>
</dbReference>
<dbReference type="GO" id="GO:0005524">
    <property type="term" value="F:ATP binding"/>
    <property type="evidence" value="ECO:0007669"/>
    <property type="project" value="UniProtKB-UniRule"/>
</dbReference>
<dbReference type="EC" id="6.1.1.21" evidence="9"/>
<dbReference type="InterPro" id="IPR045864">
    <property type="entry name" value="aa-tRNA-synth_II/BPL/LPL"/>
</dbReference>
<keyword evidence="13" id="KW-1185">Reference proteome</keyword>
<proteinExistence type="inferred from homology"/>
<feature type="binding site" evidence="10">
    <location>
        <begin position="97"/>
        <end position="99"/>
    </location>
    <ligand>
        <name>L-histidine</name>
        <dbReference type="ChEBI" id="CHEBI:57595"/>
    </ligand>
</feature>
<sequence length="464" mass="50709">MPYNAPEGTADMLPAVARLWRSTTETAAKLFAAYGYEPIDTPIFEMTEVFTRGIGEATDVVGKEMFTVRSGENYKRALAAGSDEGLKSKQKLSLRPEGTAGVVRAVVQHNLVEQGAAPAKLFYAGPMFRAERPQKGRLRQFHQIGVECLGATEPTADAEMIIMLMRFYETMGVPRQNMRLLINSMGDDACRPAYRESVRQFILDHEDEMCEECHRRAETNPLRAFDCKNETCSRVMEAAPKITDNLCDDCRTHYEAVKALLDAAGISYIEDPTLVRGLDYYTRTVFEAQVTEGMGSQSAIGGGGRYDKLAESVGGRPTPGLGFALGFERMVLALEAAGALGESTKRVDGYVACVDDSVRAAAFDLVCAARDAGLCVEMDHQGKSLKSQFKMADKVNARVVIVLGPDELSQGKARIRNMRSHAEKLVDIAAAKRLLSQFGGQRVGGASSPINIDTVFSLENDDKE</sequence>
<feature type="domain" description="Aminoacyl-transfer RNA synthetases class-II family profile" evidence="11">
    <location>
        <begin position="1"/>
        <end position="334"/>
    </location>
</feature>
<dbReference type="Gene3D" id="3.40.50.800">
    <property type="entry name" value="Anticodon-binding domain"/>
    <property type="match status" value="1"/>
</dbReference>
<gene>
    <name evidence="9" type="primary">hisS</name>
    <name evidence="12" type="ORF">HMPREF9451_01393</name>
</gene>
<dbReference type="NCBIfam" id="TIGR00442">
    <property type="entry name" value="hisS"/>
    <property type="match status" value="1"/>
</dbReference>
<dbReference type="CDD" id="cd00773">
    <property type="entry name" value="HisRS-like_core"/>
    <property type="match status" value="1"/>
</dbReference>
<dbReference type="InterPro" id="IPR004516">
    <property type="entry name" value="HisRS/HisZ"/>
</dbReference>
<dbReference type="InterPro" id="IPR033656">
    <property type="entry name" value="HisRS_anticodon"/>
</dbReference>
<evidence type="ECO:0000259" key="11">
    <source>
        <dbReference type="PROSITE" id="PS50862"/>
    </source>
</evidence>
<feature type="binding site" evidence="10">
    <location>
        <position position="129"/>
    </location>
    <ligand>
        <name>L-histidine</name>
        <dbReference type="ChEBI" id="CHEBI:57595"/>
    </ligand>
</feature>
<dbReference type="GO" id="GO:0006427">
    <property type="term" value="P:histidyl-tRNA aminoacylation"/>
    <property type="evidence" value="ECO:0007669"/>
    <property type="project" value="UniProtKB-UniRule"/>
</dbReference>
<evidence type="ECO:0000256" key="2">
    <source>
        <dbReference type="ARBA" id="ARBA00022490"/>
    </source>
</evidence>
<feature type="binding site" evidence="10">
    <location>
        <position position="147"/>
    </location>
    <ligand>
        <name>L-histidine</name>
        <dbReference type="ChEBI" id="CHEBI:57595"/>
    </ligand>
</feature>
<dbReference type="SUPFAM" id="SSF52954">
    <property type="entry name" value="Class II aaRS ABD-related"/>
    <property type="match status" value="1"/>
</dbReference>
<keyword evidence="2 9" id="KW-0963">Cytoplasm</keyword>
<keyword evidence="5 9" id="KW-0067">ATP-binding</keyword>
<evidence type="ECO:0000256" key="1">
    <source>
        <dbReference type="ARBA" id="ARBA00008226"/>
    </source>
</evidence>
<dbReference type="InterPro" id="IPR015807">
    <property type="entry name" value="His-tRNA-ligase"/>
</dbReference>
<evidence type="ECO:0000256" key="3">
    <source>
        <dbReference type="ARBA" id="ARBA00022598"/>
    </source>
</evidence>
<evidence type="ECO:0000256" key="9">
    <source>
        <dbReference type="HAMAP-Rule" id="MF_00127"/>
    </source>
</evidence>
<dbReference type="AlphaFoldDB" id="K0YK48"/>
<feature type="binding site" evidence="10">
    <location>
        <position position="143"/>
    </location>
    <ligand>
        <name>L-histidine</name>
        <dbReference type="ChEBI" id="CHEBI:57595"/>
    </ligand>
</feature>
<feature type="binding site" evidence="10">
    <location>
        <position position="276"/>
    </location>
    <ligand>
        <name>L-histidine</name>
        <dbReference type="ChEBI" id="CHEBI:57595"/>
    </ligand>
</feature>
<dbReference type="InterPro" id="IPR036621">
    <property type="entry name" value="Anticodon-bd_dom_sf"/>
</dbReference>
<dbReference type="GO" id="GO:0004821">
    <property type="term" value="F:histidine-tRNA ligase activity"/>
    <property type="evidence" value="ECO:0007669"/>
    <property type="project" value="UniProtKB-UniRule"/>
</dbReference>
<keyword evidence="7 9" id="KW-0030">Aminoacyl-tRNA synthetase</keyword>
<dbReference type="PIRSF" id="PIRSF001549">
    <property type="entry name" value="His-tRNA_synth"/>
    <property type="match status" value="1"/>
</dbReference>
<dbReference type="HOGENOM" id="CLU_025113_1_1_11"/>
<dbReference type="Pfam" id="PF13393">
    <property type="entry name" value="tRNA-synt_His"/>
    <property type="match status" value="1"/>
</dbReference>
<dbReference type="eggNOG" id="COG0124">
    <property type="taxonomic scope" value="Bacteria"/>
</dbReference>
<keyword evidence="3 9" id="KW-0436">Ligase</keyword>
<evidence type="ECO:0000256" key="6">
    <source>
        <dbReference type="ARBA" id="ARBA00022917"/>
    </source>
</evidence>
<dbReference type="InterPro" id="IPR041715">
    <property type="entry name" value="HisRS-like_core"/>
</dbReference>
<evidence type="ECO:0000256" key="5">
    <source>
        <dbReference type="ARBA" id="ARBA00022840"/>
    </source>
</evidence>
<dbReference type="InParanoid" id="K0YK48"/>
<dbReference type="FunCoup" id="K0YK48">
    <property type="interactions" value="249"/>
</dbReference>
<reference evidence="12 13" key="1">
    <citation type="submission" date="2012-08" db="EMBL/GenBank/DDBJ databases">
        <title>The Genome Sequence of Slackia piriformis YIT 12062.</title>
        <authorList>
            <consortium name="The Broad Institute Genome Sequencing Platform"/>
            <person name="Earl A."/>
            <person name="Ward D."/>
            <person name="Feldgarden M."/>
            <person name="Gevers D."/>
            <person name="Morotomi M."/>
            <person name="Walker B."/>
            <person name="Young S.K."/>
            <person name="Zeng Q."/>
            <person name="Gargeya S."/>
            <person name="Fitzgerald M."/>
            <person name="Haas B."/>
            <person name="Abouelleil A."/>
            <person name="Alvarado L."/>
            <person name="Arachchi H.M."/>
            <person name="Berlin A.M."/>
            <person name="Chapman S.B."/>
            <person name="Goldberg J."/>
            <person name="Griggs A."/>
            <person name="Gujja S."/>
            <person name="Hansen M."/>
            <person name="Howarth C."/>
            <person name="Imamovic A."/>
            <person name="Larimer J."/>
            <person name="McCowen C."/>
            <person name="Montmayeur A."/>
            <person name="Murphy C."/>
            <person name="Neiman D."/>
            <person name="Pearson M."/>
            <person name="Priest M."/>
            <person name="Roberts A."/>
            <person name="Saif S."/>
            <person name="Shea T."/>
            <person name="Sisk P."/>
            <person name="Sykes S."/>
            <person name="Wortman J."/>
            <person name="Nusbaum C."/>
            <person name="Birren B."/>
        </authorList>
    </citation>
    <scope>NUCLEOTIDE SEQUENCE [LARGE SCALE GENOMIC DNA]</scope>
    <source>
        <strain evidence="12 13">YIT 12062</strain>
    </source>
</reference>
<keyword evidence="4 9" id="KW-0547">Nucleotide-binding</keyword>
<dbReference type="Proteomes" id="UP000006069">
    <property type="component" value="Unassembled WGS sequence"/>
</dbReference>
<evidence type="ECO:0000256" key="4">
    <source>
        <dbReference type="ARBA" id="ARBA00022741"/>
    </source>
</evidence>
<dbReference type="InterPro" id="IPR004154">
    <property type="entry name" value="Anticodon-bd"/>
</dbReference>
<dbReference type="Gene3D" id="3.30.930.10">
    <property type="entry name" value="Bira Bifunctional Protein, Domain 2"/>
    <property type="match status" value="1"/>
</dbReference>
<dbReference type="SUPFAM" id="SSF55681">
    <property type="entry name" value="Class II aaRS and biotin synthetases"/>
    <property type="match status" value="1"/>
</dbReference>
<evidence type="ECO:0000313" key="13">
    <source>
        <dbReference type="Proteomes" id="UP000006069"/>
    </source>
</evidence>
<protein>
    <recommendedName>
        <fullName evidence="9">Histidine--tRNA ligase</fullName>
        <ecNumber evidence="9">6.1.1.21</ecNumber>
    </recommendedName>
    <alternativeName>
        <fullName evidence="9">Histidyl-tRNA synthetase</fullName>
        <shortName evidence="9">HisRS</shortName>
    </alternativeName>
</protein>
<name>K0YK48_9ACTN</name>
<feature type="binding site" evidence="10">
    <location>
        <begin position="280"/>
        <end position="281"/>
    </location>
    <ligand>
        <name>L-histidine</name>
        <dbReference type="ChEBI" id="CHEBI:57595"/>
    </ligand>
</feature>
<dbReference type="PATRIC" id="fig|742818.3.peg.1468"/>
<comment type="subcellular location">
    <subcellularLocation>
        <location evidence="9">Cytoplasm</location>
    </subcellularLocation>
</comment>
<evidence type="ECO:0000313" key="12">
    <source>
        <dbReference type="EMBL" id="EJZ83871.1"/>
    </source>
</evidence>
<dbReference type="RefSeq" id="WP_009139590.1">
    <property type="nucleotide sequence ID" value="NZ_JH815198.1"/>
</dbReference>
<keyword evidence="6 9" id="KW-0648">Protein biosynthesis</keyword>
<dbReference type="PROSITE" id="PS50862">
    <property type="entry name" value="AA_TRNA_LIGASE_II"/>
    <property type="match status" value="1"/>
</dbReference>
<comment type="similarity">
    <text evidence="1 9">Belongs to the class-II aminoacyl-tRNA synthetase family.</text>
</comment>
<accession>K0YK48</accession>
<dbReference type="GO" id="GO:0005737">
    <property type="term" value="C:cytoplasm"/>
    <property type="evidence" value="ECO:0007669"/>
    <property type="project" value="UniProtKB-SubCell"/>
</dbReference>
<comment type="catalytic activity">
    <reaction evidence="8 9">
        <text>tRNA(His) + L-histidine + ATP = L-histidyl-tRNA(His) + AMP + diphosphate + H(+)</text>
        <dbReference type="Rhea" id="RHEA:17313"/>
        <dbReference type="Rhea" id="RHEA-COMP:9665"/>
        <dbReference type="Rhea" id="RHEA-COMP:9689"/>
        <dbReference type="ChEBI" id="CHEBI:15378"/>
        <dbReference type="ChEBI" id="CHEBI:30616"/>
        <dbReference type="ChEBI" id="CHEBI:33019"/>
        <dbReference type="ChEBI" id="CHEBI:57595"/>
        <dbReference type="ChEBI" id="CHEBI:78442"/>
        <dbReference type="ChEBI" id="CHEBI:78527"/>
        <dbReference type="ChEBI" id="CHEBI:456215"/>
        <dbReference type="EC" id="6.1.1.21"/>
    </reaction>
</comment>
<organism evidence="12 13">
    <name type="scientific">Slackia piriformis YIT 12062</name>
    <dbReference type="NCBI Taxonomy" id="742818"/>
    <lineage>
        <taxon>Bacteria</taxon>
        <taxon>Bacillati</taxon>
        <taxon>Actinomycetota</taxon>
        <taxon>Coriobacteriia</taxon>
        <taxon>Eggerthellales</taxon>
        <taxon>Eggerthellaceae</taxon>
        <taxon>Slackia</taxon>
    </lineage>
</organism>
<dbReference type="CDD" id="cd00859">
    <property type="entry name" value="HisRS_anticodon"/>
    <property type="match status" value="1"/>
</dbReference>
<evidence type="ECO:0000256" key="8">
    <source>
        <dbReference type="ARBA" id="ARBA00047639"/>
    </source>
</evidence>
<dbReference type="HAMAP" id="MF_00127">
    <property type="entry name" value="His_tRNA_synth"/>
    <property type="match status" value="1"/>
</dbReference>
<comment type="subunit">
    <text evidence="9">Homodimer.</text>
</comment>
<evidence type="ECO:0000256" key="7">
    <source>
        <dbReference type="ARBA" id="ARBA00023146"/>
    </source>
</evidence>
<dbReference type="PANTHER" id="PTHR43707:SF1">
    <property type="entry name" value="HISTIDINE--TRNA LIGASE, MITOCHONDRIAL-RELATED"/>
    <property type="match status" value="1"/>
</dbReference>
<dbReference type="PANTHER" id="PTHR43707">
    <property type="entry name" value="HISTIDYL-TRNA SYNTHETASE"/>
    <property type="match status" value="1"/>
</dbReference>
<comment type="caution">
    <text evidence="12">The sequence shown here is derived from an EMBL/GenBank/DDBJ whole genome shotgun (WGS) entry which is preliminary data.</text>
</comment>
<evidence type="ECO:0000256" key="10">
    <source>
        <dbReference type="PIRSR" id="PIRSR001549-1"/>
    </source>
</evidence>
<dbReference type="EMBL" id="ADMD01000007">
    <property type="protein sequence ID" value="EJZ83871.1"/>
    <property type="molecule type" value="Genomic_DNA"/>
</dbReference>
<dbReference type="InterPro" id="IPR006195">
    <property type="entry name" value="aa-tRNA-synth_II"/>
</dbReference>